<feature type="signal peptide" evidence="2">
    <location>
        <begin position="1"/>
        <end position="23"/>
    </location>
</feature>
<name>A0A1X6ZZ72_9RHOB</name>
<keyword evidence="2" id="KW-0732">Signal</keyword>
<proteinExistence type="predicted"/>
<dbReference type="EMBL" id="FWFX01000013">
    <property type="protein sequence ID" value="SLN65943.1"/>
    <property type="molecule type" value="Genomic_DNA"/>
</dbReference>
<feature type="compositionally biased region" description="Polar residues" evidence="1">
    <location>
        <begin position="3548"/>
        <end position="3558"/>
    </location>
</feature>
<accession>A0A1X6ZZ72</accession>
<evidence type="ECO:0008006" key="5">
    <source>
        <dbReference type="Google" id="ProtNLM"/>
    </source>
</evidence>
<protein>
    <recommendedName>
        <fullName evidence="5">Autotransporter domain-containing protein</fullName>
    </recommendedName>
</protein>
<feature type="region of interest" description="Disordered" evidence="1">
    <location>
        <begin position="383"/>
        <end position="402"/>
    </location>
</feature>
<organism evidence="3 4">
    <name type="scientific">Roseovarius albus</name>
    <dbReference type="NCBI Taxonomy" id="1247867"/>
    <lineage>
        <taxon>Bacteria</taxon>
        <taxon>Pseudomonadati</taxon>
        <taxon>Pseudomonadota</taxon>
        <taxon>Alphaproteobacteria</taxon>
        <taxon>Rhodobacterales</taxon>
        <taxon>Roseobacteraceae</taxon>
        <taxon>Roseovarius</taxon>
    </lineage>
</organism>
<feature type="compositionally biased region" description="Polar residues" evidence="1">
    <location>
        <begin position="739"/>
        <end position="756"/>
    </location>
</feature>
<feature type="region of interest" description="Disordered" evidence="1">
    <location>
        <begin position="3548"/>
        <end position="3571"/>
    </location>
</feature>
<feature type="compositionally biased region" description="Low complexity" evidence="1">
    <location>
        <begin position="345"/>
        <end position="360"/>
    </location>
</feature>
<reference evidence="3 4" key="1">
    <citation type="submission" date="2017-03" db="EMBL/GenBank/DDBJ databases">
        <authorList>
            <person name="Afonso C.L."/>
            <person name="Miller P.J."/>
            <person name="Scott M.A."/>
            <person name="Spackman E."/>
            <person name="Goraichik I."/>
            <person name="Dimitrov K.M."/>
            <person name="Suarez D.L."/>
            <person name="Swayne D.E."/>
        </authorList>
    </citation>
    <scope>NUCLEOTIDE SEQUENCE [LARGE SCALE GENOMIC DNA]</scope>
    <source>
        <strain evidence="3 4">CECT 7450</strain>
    </source>
</reference>
<feature type="region of interest" description="Disordered" evidence="1">
    <location>
        <begin position="731"/>
        <end position="757"/>
    </location>
</feature>
<feature type="region of interest" description="Disordered" evidence="1">
    <location>
        <begin position="342"/>
        <end position="375"/>
    </location>
</feature>
<feature type="compositionally biased region" description="Low complexity" evidence="1">
    <location>
        <begin position="3134"/>
        <end position="3143"/>
    </location>
</feature>
<feature type="region of interest" description="Disordered" evidence="1">
    <location>
        <begin position="2902"/>
        <end position="2930"/>
    </location>
</feature>
<evidence type="ECO:0000256" key="1">
    <source>
        <dbReference type="SAM" id="MobiDB-lite"/>
    </source>
</evidence>
<dbReference type="Proteomes" id="UP000193061">
    <property type="component" value="Unassembled WGS sequence"/>
</dbReference>
<evidence type="ECO:0000256" key="2">
    <source>
        <dbReference type="SAM" id="SignalP"/>
    </source>
</evidence>
<evidence type="ECO:0000313" key="4">
    <source>
        <dbReference type="Proteomes" id="UP000193061"/>
    </source>
</evidence>
<feature type="chain" id="PRO_5012032981" description="Autotransporter domain-containing protein" evidence="2">
    <location>
        <begin position="24"/>
        <end position="4734"/>
    </location>
</feature>
<evidence type="ECO:0000313" key="3">
    <source>
        <dbReference type="EMBL" id="SLN65943.1"/>
    </source>
</evidence>
<gene>
    <name evidence="3" type="ORF">ROA7450_03489</name>
</gene>
<dbReference type="SUPFAM" id="SSF103515">
    <property type="entry name" value="Autotransporter"/>
    <property type="match status" value="1"/>
</dbReference>
<sequence>MLVNKKFFCSLSVLVVIAAPCFAAPTSSSKVGDTVTNPVTGGSTKVTALVVDPTGTPTAGDTAFVQTEDGYTFLVKTAGQIVYNNDSPADGFTIGSISGSLVRFTGATLDGNSYLYSGITTSEYNSNFLGNDEPGYYAPSDDSSLNETVYNPVTNNFTTVSSLVVDPASTPTAGDTAFVETSNGYVFLVKSAGETIYNEDNPPVAYTISSISGTTAQLSTSGATGTAPLSTQLTLSNYNSNFVGQDTPGELTPPVDVVGATGVSQIVYGRDGSNGRDGALFVPPKSGGDGDNGPTQIKTLSSDVNASSNAGWIVGSIGGDGGNGGDSYASFFSGKSGGDAGNGGTVNATQSSSSSIQTSGNGSGGQGNDGIFAFSRSGKAGNGGSGYAAPSGGSGGDAGQGGSVTVNQYGEIFTTGDASDGIYALSMSDTAGGGGSQWGLFGGSGSGGGGGNGGNVTVNTYAGAQIITQGDFANGIYAQSIGGSGGSSGTSGNLIVSVSGSSDNGGDGGKVTISHAGAIQTGSATDSTKGMYARGILAQSVGGGGGSGGVVGGLISIAGGGMGADGGDGDEVSVTVQGSGSIVTFGYGADGIMAQSIGGSGGFGTDAYGLVAVGGDGANGGNGNDVSVTNKGSIVTHGTGARGIIAQSIGGGGGDGGSTGGMVSVGGSGDGGGDGADITIVNDGIITTSGDEAMGILAQSIGGGGGNGGSSVAVGVFAGVAIGGDGGAGGKGGTASVSLSNTDASQPSAVQTSGDRSTGVFVQSVGGGGGNGGGAVAVSAGFGASASVSVGGEAGSGGDGGIATLAGSGSASVQTGGDDAAGVILQSIGGGGGNGGYAVSVAVSGGPVSGSLAVGVGGSGGSGGKGGTVTVGTVNGSGVLTASGFDGQVVTTGERSTGMLFQSVGGGGGNGGLAVAATGGASALMSGNVSIGVGGSGGSGGNGGIVRVYNKANVTTTQSSSTAMIAQSIGGGGGNGGGSVAAGISASGGAAIGVNVGAGGTAGSAGIGGAVTLIAGGDTILTQGDFSSGILAQSVGGGGGNGGYAVGASADIAGGGAASISVGVGGGAGGGGAGGNVTAQIDADVTTRGNDASAVVVQSIGGGGGNGGFSVAAGLAAGGGGAGTIGVGLGGSGGSGGFGGTVSGVRINGDVSTEGERSTAVLVQSIGGGGGNGGFNVTAGVAAGGAGAGAIGVGLGGSGSTGGDGGVVEAQVAGNVSTLKESSSGVVFQSIGGGGGNGGFNVTGGVAGAGAGGGAVTVGLGGDAGGGGVGKSVTGQVTGTVATGGSDSTAILAQSVGGGGGNGGFNISASIAGAGVGSGAVSVGLGGDGGVGAIGGTVNLTSTNSVQTTGDRSSGVVAQSIGGGGGNGGFNVSGTGAGAGVGSGAVSVGLGGTGEGGGNGGNVTLTSNGTILTTGESSTAFLAQSVGGGGGNGGFNVSAAVQGSGTAGAGISVGLGGDGGGGGNGLTVNGTSTKAVETRGNNSSGVVAQSIGGGGGNGGFNISAALSGAGTASGAIGVGLGGNGDGGGTGGTVTLTSNGTILTQGDNSTAFLAQSVGGGGGNGGFNVSGTISGAGTGSAGISVGLGGDGGTGSEGGIVTGNSTAAVETRGDSSSGVVAQSIGGGGGNGGFNVAPAISAAGTGSGALSVGLGGSGAGGGDGKDVELTSNGTILTNGFASSGFVAQSIGGGGGNGGFNVAPTISGAGTGAGSLSVGLGGSGEGGGNGGKITAKTTDTVTTQGDASVGILAQSVGGGGGNGGFNVSPALAGAGTGAGAISVGLGGSGGGGGDGGIVGLTVENDVRTEGDQSSAIVAQSVGGGGGNGGFNVSASVGGAGTGAGGAAVGLGGSGDGGGNADAVTANVTGNIVTLGETSSGLLVQSVGGGGGNGGMNISVAVAAAGKGAGGASVGLGGAGGTGGSASTATGTLTGNVGTMGDNSGGVVVQSLGGGGGNGGMNISATVTVSGKASGGASVGIGGSGGNGGGADAANGTVVGDVVTMGANSGGVLVQSAGGGGGNGGMNISAAVNLSGTGGGAVGVGIGGSGGDGGNAKGATGHVTGDVTTSGKDSTAVMVQSVGGGGGNGGLNISGAISIAREGSGAAGIGVGGFGGSGGTSGVVSNTFIGTATTLEDRSAGVIAQSLGGGGGNGATNISGAISLSNKFSGALGIGVGGFGGDGGKADSVTQVVTGNVSTMGDDSTGILTQSLGGGGGNGGTNISAALSISRTTSGAIGIGVGGFGGGGANAGDLVQSTVTGGVTTSGNRSTGVLTQSIGGGGGNGGTNVSATMALSQENGGAVSLGVGGFGGGAGDGKTVTSTLRAGTDTSIVTRGKDSIGVMAQSVGGGGGTGGLNVSGAVSITGKSGAAVGLGLGGFGGGGGDAGMVTLDVESDIYTAGDGGHALFAQSLGGGGGTGGANISGTLSLTKPSGSDTIFSVAGGVGGFGGDGGGAQAVDLDYTGNIQALPMVEQSDGSFAVDQNKGASGIIAQSIGGGGGTGGLNVSGALAISGKPGAGLADDSKSYAVAIGVGGFGGGGGNAGNVDVDVGAGSTIRAHGTGQSGILAQSVGGGGGNGGMNVSGGIVSDSSLIVGVGGFAGDGGTAGDVTVTTQADITVSTNPDDISIPDTTTFEDKLRDFLGDTIVDETEELASTYGLERLFIDMGVFNEEKPDTDGSAGLMAQSIGGGGGNGGLNVSGGIALSKDGKIPSVTFGVGGFGGNGNISGDVTVDHSGTVTVAGNWKHGVLAQSIAGGGGNGALNVTGQLNYGDSNNSDGKTDLSIVGGLGGHGGTGAHAGNVSVTQTGDIATNGYHARGIFAQSIGGGGGTGGINATFVGTKDSSPIAMGIGGFGGGGGDAGDVTVARGTSGTAAGTIQTDGVGSHGIEASSIGGGGGDAGINAVVGISKTTGSQSNGGTGDSTDRKTPTNSGVDDSVIANYNNVLDELEGKTNPADSSGKKTGMSAVIAIGGDAGTAGDGGEIDVDHYGDIVTLQDSSHGIFGQSIGGGGGNAALNIGLAYELSSDQENKGFGLAIGGGTGEGGIGGSVDVRHTGDITTSGADSYGVFAQSVGGGGGNAGYNSSSTSVDGGNINIQIGRTGGTGGKGGDVYASSDGEIRTSGKGSYGFFAQSIGNGGGNSSSTSVSIGTPKTGDSKGNKASLSVGLEGGTGGEAGDVTANVAGLVVTQGTDAHGVFAQAIGGGGGNGGKASNSAGGGTSVALSIGGTGGTGGLGGKVDVTNTAQIATFGDRSIGLVAQSIGGAGGTGGMVQAGQGNLDTIKQVVSPSTIGTVMSVNIGGTGGDGMTSDTVTVDSDGPISTAGMLSHGIFAQSVGGGGGMGGVVENRIISLRKEIGNTATLSIGGNGGTGATSAAVLVTNRDQIQTTGEKSAGIYAQSVGGGGGDAQQVRNIILGRSSDGSTTNAILIGGTGGTGGAGSTVEVVNTSDATIQTTGKDSYGIFAQSIGGGGGNGGSTISVDGRYGGAEASTRRAIQFGLGGSGGSGGTGNTANVTNDGTIITTGEKAHAILAQSIGGGGGNGGMSITGTVRLKTGDNSSPTAQLNIGGSGGDGNAAGNVDVTNSGDIQVDGDAAYGIYAQSVGGGGGNGGLAVSIDVNDLKNTMTGKSYSKIAIGGAGGDGANGGDVDVTHSGTIVVNGDNAYGIYAQSVGGGGGNAGYSISSPLVSAADFVISQVMGAREGSTGTSGTVTVNTTGDIFVNGAGSEAVFAQSVNGGGGNVDTFVDFKAPVSTTPVVASLSTTASAVTSAATGTGTVISSDVSLGGTDVSGMAGNDVDQSHSGNIVTAQGQSTGMMLQSVGGGGGMATTTISVDEGEGIDLTARLGAIDTDNAGGGNVTGERTGDVTTAGAFSSAGSAQSIGGGGGKLVLQNASEGAADETQSASVILGADPSFTNNGGDVTLTLDGDVSTTGDNAFGQVVQSIGAGGGEAVIAGLGAASVTLGAQDNSTGDGGAIIMSNAGGMTTNGAGSHGFVLQSIGGGGGLVTTDMAAEKLTLTLSDANGGDGGAIDFTQTGNVVTNGDNAIGVLAQSLGGGGGAVDAMFRGSAGGAGSGGPIDLDLEGNMLSVGNGGIAVLAQSEGRDGADAITLGFDGVVMGGTGEMSEVASVIVDGGTDNALTFSSDSLLMAANTQLVLGSTGNENIALAGQAFGNLNLGGGINELDVEQGGTFYTQDIIDLGASGMMQVDGNLILGATAGMTAPLSGDVKASDFTFAGNVSQTTALNGSIAFGETAQSTFDVYFLTSGAAGGDSDLINATGNATMGGTMTPVLNTLERALPLVLINAEGTVADNGTEIQDTVVLDYSIALEGAQTPAASAPALAAFSSASALSAAAASGGAVTLVVNPDFSTQNMNRNQAAVGDYINRVLTGQGSAEQGQLFALIGNMTSEADVIAAIDSFTIGDYAADVIDNYYGALRFADAMHGCQDLTPQSEGWDPRRCFWLALSGSRFDRSETALDNDLSINGSSLSGGLSYPIGEDLYAGFALGYDQSSLTNGPLFNSSGERLNFGVSVTKYSGPWEIAGSWSGGRTRYDTERGGGFVGALPGGAVVDTTAVSNISHKTRHQNIRLSFAYDHQIEGSQSYVKPTLAFDTTMLKTRANGQALSSGIVLQDHEQMIFSFTPSVEVGTQRRMNATYDFRASMRAGAMLSSSDTISVAAGFSGASALDGGFENVSYIDDTLGLVSLDLGLYEPDESGFIELGVDGMFGELSDSLQFRFGFGLQF</sequence>
<dbReference type="InterPro" id="IPR036709">
    <property type="entry name" value="Autotransporte_beta_dom_sf"/>
</dbReference>
<feature type="region of interest" description="Disordered" evidence="1">
    <location>
        <begin position="3131"/>
        <end position="3155"/>
    </location>
</feature>
<keyword evidence="4" id="KW-1185">Reference proteome</keyword>